<dbReference type="SUPFAM" id="SSF48264">
    <property type="entry name" value="Cytochrome P450"/>
    <property type="match status" value="1"/>
</dbReference>
<dbReference type="PRINTS" id="PR00463">
    <property type="entry name" value="EP450I"/>
</dbReference>
<proteinExistence type="inferred from homology"/>
<keyword evidence="4 6" id="KW-0479">Metal-binding</keyword>
<comment type="similarity">
    <text evidence="2 7">Belongs to the cytochrome P450 family.</text>
</comment>
<evidence type="ECO:0000256" key="4">
    <source>
        <dbReference type="ARBA" id="ARBA00022723"/>
    </source>
</evidence>
<evidence type="ECO:0000256" key="3">
    <source>
        <dbReference type="ARBA" id="ARBA00022617"/>
    </source>
</evidence>
<name>A0A151GX03_DRECN</name>
<accession>A0A151GX03</accession>
<keyword evidence="7" id="KW-0560">Oxidoreductase</keyword>
<evidence type="ECO:0000256" key="8">
    <source>
        <dbReference type="SAM" id="SignalP"/>
    </source>
</evidence>
<dbReference type="GO" id="GO:0016705">
    <property type="term" value="F:oxidoreductase activity, acting on paired donors, with incorporation or reduction of molecular oxygen"/>
    <property type="evidence" value="ECO:0007669"/>
    <property type="project" value="InterPro"/>
</dbReference>
<dbReference type="InterPro" id="IPR001128">
    <property type="entry name" value="Cyt_P450"/>
</dbReference>
<feature type="binding site" description="axial binding residue" evidence="6">
    <location>
        <position position="454"/>
    </location>
    <ligand>
        <name>heme</name>
        <dbReference type="ChEBI" id="CHEBI:30413"/>
    </ligand>
    <ligandPart>
        <name>Fe</name>
        <dbReference type="ChEBI" id="CHEBI:18248"/>
    </ligandPart>
</feature>
<feature type="signal peptide" evidence="8">
    <location>
        <begin position="1"/>
        <end position="16"/>
    </location>
</feature>
<dbReference type="InterPro" id="IPR002401">
    <property type="entry name" value="Cyt_P450_E_grp-I"/>
</dbReference>
<organism evidence="9 10">
    <name type="scientific">Drechmeria coniospora</name>
    <name type="common">Nematophagous fungus</name>
    <name type="synonym">Meria coniospora</name>
    <dbReference type="NCBI Taxonomy" id="98403"/>
    <lineage>
        <taxon>Eukaryota</taxon>
        <taxon>Fungi</taxon>
        <taxon>Dikarya</taxon>
        <taxon>Ascomycota</taxon>
        <taxon>Pezizomycotina</taxon>
        <taxon>Sordariomycetes</taxon>
        <taxon>Hypocreomycetidae</taxon>
        <taxon>Hypocreales</taxon>
        <taxon>Ophiocordycipitaceae</taxon>
        <taxon>Drechmeria</taxon>
    </lineage>
</organism>
<keyword evidence="8" id="KW-0732">Signal</keyword>
<dbReference type="PANTHER" id="PTHR24305:SF232">
    <property type="entry name" value="P450, PUTATIVE (EUROFUNG)-RELATED"/>
    <property type="match status" value="1"/>
</dbReference>
<dbReference type="RefSeq" id="XP_040660914.1">
    <property type="nucleotide sequence ID" value="XM_040800031.1"/>
</dbReference>
<comment type="cofactor">
    <cofactor evidence="1 6">
        <name>heme</name>
        <dbReference type="ChEBI" id="CHEBI:30413"/>
    </cofactor>
</comment>
<dbReference type="InterPro" id="IPR036396">
    <property type="entry name" value="Cyt_P450_sf"/>
</dbReference>
<evidence type="ECO:0000256" key="6">
    <source>
        <dbReference type="PIRSR" id="PIRSR602401-1"/>
    </source>
</evidence>
<dbReference type="GeneID" id="63715347"/>
<dbReference type="Gene3D" id="1.10.630.10">
    <property type="entry name" value="Cytochrome P450"/>
    <property type="match status" value="1"/>
</dbReference>
<evidence type="ECO:0000256" key="2">
    <source>
        <dbReference type="ARBA" id="ARBA00010617"/>
    </source>
</evidence>
<comment type="caution">
    <text evidence="9">The sequence shown here is derived from an EMBL/GenBank/DDBJ whole genome shotgun (WGS) entry which is preliminary data.</text>
</comment>
<dbReference type="GO" id="GO:0005506">
    <property type="term" value="F:iron ion binding"/>
    <property type="evidence" value="ECO:0007669"/>
    <property type="project" value="InterPro"/>
</dbReference>
<dbReference type="PROSITE" id="PS00086">
    <property type="entry name" value="CYTOCHROME_P450"/>
    <property type="match status" value="1"/>
</dbReference>
<dbReference type="PANTHER" id="PTHR24305">
    <property type="entry name" value="CYTOCHROME P450"/>
    <property type="match status" value="1"/>
</dbReference>
<dbReference type="Proteomes" id="UP000076580">
    <property type="component" value="Chromosome 01"/>
</dbReference>
<keyword evidence="10" id="KW-1185">Reference proteome</keyword>
<dbReference type="InParanoid" id="A0A151GX03"/>
<dbReference type="CDD" id="cd00302">
    <property type="entry name" value="cytochrome_P450"/>
    <property type="match status" value="1"/>
</dbReference>
<protein>
    <recommendedName>
        <fullName evidence="11">Cytochrome P450</fullName>
    </recommendedName>
</protein>
<keyword evidence="7" id="KW-0503">Monooxygenase</keyword>
<dbReference type="GO" id="GO:0020037">
    <property type="term" value="F:heme binding"/>
    <property type="evidence" value="ECO:0007669"/>
    <property type="project" value="InterPro"/>
</dbReference>
<dbReference type="PRINTS" id="PR00385">
    <property type="entry name" value="P450"/>
</dbReference>
<dbReference type="GO" id="GO:0004497">
    <property type="term" value="F:monooxygenase activity"/>
    <property type="evidence" value="ECO:0007669"/>
    <property type="project" value="UniProtKB-KW"/>
</dbReference>
<dbReference type="EMBL" id="LAYC01000001">
    <property type="protein sequence ID" value="KYK61562.1"/>
    <property type="molecule type" value="Genomic_DNA"/>
</dbReference>
<evidence type="ECO:0008006" key="11">
    <source>
        <dbReference type="Google" id="ProtNLM"/>
    </source>
</evidence>
<dbReference type="AlphaFoldDB" id="A0A151GX03"/>
<evidence type="ECO:0000256" key="1">
    <source>
        <dbReference type="ARBA" id="ARBA00001971"/>
    </source>
</evidence>
<dbReference type="Pfam" id="PF00067">
    <property type="entry name" value="p450"/>
    <property type="match status" value="1"/>
</dbReference>
<gene>
    <name evidence="9" type="ORF">DCS_02704</name>
</gene>
<evidence type="ECO:0000313" key="10">
    <source>
        <dbReference type="Proteomes" id="UP000076580"/>
    </source>
</evidence>
<evidence type="ECO:0000313" key="9">
    <source>
        <dbReference type="EMBL" id="KYK61562.1"/>
    </source>
</evidence>
<keyword evidence="3 6" id="KW-0349">Heme</keyword>
<evidence type="ECO:0000256" key="7">
    <source>
        <dbReference type="RuleBase" id="RU000461"/>
    </source>
</evidence>
<dbReference type="STRING" id="98403.A0A151GX03"/>
<sequence length="511" mass="58987">MIVLVALVALLLYGLAVWRKERTSPLRKVPGPWYAPWTSLPLAYLYSRGTIWKHVQSSHQKYGDVVRLGPRNVWVAKPARDVFSKKTDFPKTAVYAELAANRHYPGLVGEIRNENHRQLRRLFEPAFTTGSVDALEPVFTSCLAALMDNYSNMAVRGLDGFDTDLMVDLHHLALDIIGETCFGQRFGQVDKLFSSNSTRTKEQEAWSKIPRAIFEGQARRYRTVFLKRFLRRFGWDMTFSWPQFMTQAITNLIDERQSRAKAGGQPVREDILHHFLNNGQAATKGDAGAPAGMEMNHQYIIDNMSEIFLTGSETSAYTMTCFCMEMARNPDVAEKLYASLPVLGPQDSLISDKSIRESENFEYLEACIKEVLRLHPVISELGRHCMRDDYEVDGYRLPKHTILCASVMRLQRHEKYWPQPMRFWPERWLSDEPESVDPSTQEAYMPFSHGNHACIGKRYAYAEMRTVLVNLFSRFRVTEVAEQKVDFRLYVTMQFYDNSWKAKLVPRWKCG</sequence>
<keyword evidence="5 6" id="KW-0408">Iron</keyword>
<dbReference type="InterPro" id="IPR050121">
    <property type="entry name" value="Cytochrome_P450_monoxygenase"/>
</dbReference>
<reference evidence="9 10" key="1">
    <citation type="journal article" date="2016" name="Sci. Rep.">
        <title>Insights into Adaptations to a Near-Obligate Nematode Endoparasitic Lifestyle from the Finished Genome of Drechmeria coniospora.</title>
        <authorList>
            <person name="Zhang L."/>
            <person name="Zhou Z."/>
            <person name="Guo Q."/>
            <person name="Fokkens L."/>
            <person name="Miskei M."/>
            <person name="Pocsi I."/>
            <person name="Zhang W."/>
            <person name="Chen M."/>
            <person name="Wang L."/>
            <person name="Sun Y."/>
            <person name="Donzelli B.G."/>
            <person name="Gibson D.M."/>
            <person name="Nelson D.R."/>
            <person name="Luo J.G."/>
            <person name="Rep M."/>
            <person name="Liu H."/>
            <person name="Yang S."/>
            <person name="Wang J."/>
            <person name="Krasnoff S.B."/>
            <person name="Xu Y."/>
            <person name="Molnar I."/>
            <person name="Lin M."/>
        </authorList>
    </citation>
    <scope>NUCLEOTIDE SEQUENCE [LARGE SCALE GENOMIC DNA]</scope>
    <source>
        <strain evidence="9 10">ARSEF 6962</strain>
    </source>
</reference>
<feature type="chain" id="PRO_5007581016" description="Cytochrome P450" evidence="8">
    <location>
        <begin position="17"/>
        <end position="511"/>
    </location>
</feature>
<dbReference type="InterPro" id="IPR017972">
    <property type="entry name" value="Cyt_P450_CS"/>
</dbReference>
<evidence type="ECO:0000256" key="5">
    <source>
        <dbReference type="ARBA" id="ARBA00023004"/>
    </source>
</evidence>